<sequence>MLAFLITLKQLQQFDGYPMKHSLIFSLLTLLLTANFAIAQPSAEAEQSQYVVTLLRAAPGKLPELIDIAKARKTASDGNMIIMRHSQGDHWDLMLLAPAPKAPSTTLEYQALVDFQHDFLSRSQASWDQIQELAVDTGLFHIEMFQAARGQYAGLLKQRIMENDYLTATQRNANLIFETQFGSDVDIFTLGFHSDLTAFATDPKLPESVFEKAATDAGFKSRGDIGFYLREFLVGHQDTLATQVK</sequence>
<gene>
    <name evidence="1" type="ORF">DFR28_105119</name>
</gene>
<organism evidence="1 2">
    <name type="scientific">Arenicella xantha</name>
    <dbReference type="NCBI Taxonomy" id="644221"/>
    <lineage>
        <taxon>Bacteria</taxon>
        <taxon>Pseudomonadati</taxon>
        <taxon>Pseudomonadota</taxon>
        <taxon>Gammaproteobacteria</taxon>
        <taxon>Arenicellales</taxon>
        <taxon>Arenicellaceae</taxon>
        <taxon>Arenicella</taxon>
    </lineage>
</organism>
<proteinExistence type="predicted"/>
<evidence type="ECO:0000313" key="1">
    <source>
        <dbReference type="EMBL" id="RBP48780.1"/>
    </source>
</evidence>
<dbReference type="EMBL" id="QNRT01000005">
    <property type="protein sequence ID" value="RBP48780.1"/>
    <property type="molecule type" value="Genomic_DNA"/>
</dbReference>
<reference evidence="1 2" key="1">
    <citation type="submission" date="2018-06" db="EMBL/GenBank/DDBJ databases">
        <title>Genomic Encyclopedia of Type Strains, Phase IV (KMG-IV): sequencing the most valuable type-strain genomes for metagenomic binning, comparative biology and taxonomic classification.</title>
        <authorList>
            <person name="Goeker M."/>
        </authorList>
    </citation>
    <scope>NUCLEOTIDE SEQUENCE [LARGE SCALE GENOMIC DNA]</scope>
    <source>
        <strain evidence="1 2">DSM 24032</strain>
    </source>
</reference>
<comment type="caution">
    <text evidence="1">The sequence shown here is derived from an EMBL/GenBank/DDBJ whole genome shotgun (WGS) entry which is preliminary data.</text>
</comment>
<protein>
    <submittedName>
        <fullName evidence="1">Uncharacterized protein</fullName>
    </submittedName>
</protein>
<keyword evidence="2" id="KW-1185">Reference proteome</keyword>
<dbReference type="InParanoid" id="A0A395JLW7"/>
<name>A0A395JLW7_9GAMM</name>
<accession>A0A395JLW7</accession>
<dbReference type="Proteomes" id="UP000253083">
    <property type="component" value="Unassembled WGS sequence"/>
</dbReference>
<evidence type="ECO:0000313" key="2">
    <source>
        <dbReference type="Proteomes" id="UP000253083"/>
    </source>
</evidence>
<dbReference type="AlphaFoldDB" id="A0A395JLW7"/>